<dbReference type="CDD" id="cd07560">
    <property type="entry name" value="Peptidase_S41_CPP"/>
    <property type="match status" value="1"/>
</dbReference>
<dbReference type="PROSITE" id="PS50106">
    <property type="entry name" value="PDZ"/>
    <property type="match status" value="1"/>
</dbReference>
<evidence type="ECO:0000256" key="1">
    <source>
        <dbReference type="ARBA" id="ARBA00009179"/>
    </source>
</evidence>
<evidence type="ECO:0000313" key="7">
    <source>
        <dbReference type="EMBL" id="KYG66559.1"/>
    </source>
</evidence>
<evidence type="ECO:0000256" key="4">
    <source>
        <dbReference type="ARBA" id="ARBA00022825"/>
    </source>
</evidence>
<dbReference type="RefSeq" id="WP_061834123.1">
    <property type="nucleotide sequence ID" value="NZ_LUKE01000001.1"/>
</dbReference>
<dbReference type="Gene3D" id="3.90.226.10">
    <property type="entry name" value="2-enoyl-CoA Hydratase, Chain A, domain 1"/>
    <property type="match status" value="1"/>
</dbReference>
<dbReference type="NCBIfam" id="TIGR00225">
    <property type="entry name" value="prc"/>
    <property type="match status" value="1"/>
</dbReference>
<dbReference type="SUPFAM" id="SSF52096">
    <property type="entry name" value="ClpP/crotonase"/>
    <property type="match status" value="1"/>
</dbReference>
<dbReference type="FunFam" id="2.30.42.10:FF:000063">
    <property type="entry name" value="Peptidase, S41 family"/>
    <property type="match status" value="1"/>
</dbReference>
<protein>
    <submittedName>
        <fullName evidence="7">Peptidase S41</fullName>
    </submittedName>
</protein>
<dbReference type="GO" id="GO:0007165">
    <property type="term" value="P:signal transduction"/>
    <property type="evidence" value="ECO:0007669"/>
    <property type="project" value="TreeGrafter"/>
</dbReference>
<dbReference type="InterPro" id="IPR029045">
    <property type="entry name" value="ClpP/crotonase-like_dom_sf"/>
</dbReference>
<dbReference type="CDD" id="cd06782">
    <property type="entry name" value="cpPDZ_CPP-like"/>
    <property type="match status" value="1"/>
</dbReference>
<evidence type="ECO:0000259" key="6">
    <source>
        <dbReference type="PROSITE" id="PS50106"/>
    </source>
</evidence>
<dbReference type="InterPro" id="IPR055210">
    <property type="entry name" value="CtpA/B_N"/>
</dbReference>
<dbReference type="PANTHER" id="PTHR32060:SF30">
    <property type="entry name" value="CARBOXY-TERMINAL PROCESSING PROTEASE CTPA"/>
    <property type="match status" value="1"/>
</dbReference>
<keyword evidence="3 5" id="KW-0378">Hydrolase</keyword>
<dbReference type="Pfam" id="PF17820">
    <property type="entry name" value="PDZ_6"/>
    <property type="match status" value="1"/>
</dbReference>
<dbReference type="Proteomes" id="UP000075320">
    <property type="component" value="Unassembled WGS sequence"/>
</dbReference>
<evidence type="ECO:0000256" key="5">
    <source>
        <dbReference type="RuleBase" id="RU004404"/>
    </source>
</evidence>
<dbReference type="InterPro" id="IPR001478">
    <property type="entry name" value="PDZ"/>
</dbReference>
<accession>A0A150WQI4</accession>
<reference evidence="7 8" key="1">
    <citation type="submission" date="2016-03" db="EMBL/GenBank/DDBJ databases">
        <authorList>
            <person name="Ploux O."/>
        </authorList>
    </citation>
    <scope>NUCLEOTIDE SEQUENCE [LARGE SCALE GENOMIC DNA]</scope>
    <source>
        <strain evidence="7 8">R0</strain>
    </source>
</reference>
<dbReference type="GO" id="GO:0030288">
    <property type="term" value="C:outer membrane-bounded periplasmic space"/>
    <property type="evidence" value="ECO:0007669"/>
    <property type="project" value="TreeGrafter"/>
</dbReference>
<dbReference type="InterPro" id="IPR005151">
    <property type="entry name" value="Tail-specific_protease"/>
</dbReference>
<evidence type="ECO:0000256" key="2">
    <source>
        <dbReference type="ARBA" id="ARBA00022670"/>
    </source>
</evidence>
<dbReference type="InterPro" id="IPR041489">
    <property type="entry name" value="PDZ_6"/>
</dbReference>
<dbReference type="Pfam" id="PF03572">
    <property type="entry name" value="Peptidase_S41"/>
    <property type="match status" value="1"/>
</dbReference>
<keyword evidence="8" id="KW-1185">Reference proteome</keyword>
<proteinExistence type="inferred from homology"/>
<dbReference type="InterPro" id="IPR036034">
    <property type="entry name" value="PDZ_sf"/>
</dbReference>
<dbReference type="FunFam" id="3.90.226.10:FF:000029">
    <property type="entry name" value="Peptidase, S41 family"/>
    <property type="match status" value="1"/>
</dbReference>
<comment type="caution">
    <text evidence="7">The sequence shown here is derived from an EMBL/GenBank/DDBJ whole genome shotgun (WGS) entry which is preliminary data.</text>
</comment>
<dbReference type="Gene3D" id="3.30.750.44">
    <property type="match status" value="1"/>
</dbReference>
<dbReference type="EMBL" id="LUKE01000001">
    <property type="protein sequence ID" value="KYG66559.1"/>
    <property type="molecule type" value="Genomic_DNA"/>
</dbReference>
<dbReference type="AlphaFoldDB" id="A0A150WQI4"/>
<sequence length="459" mass="50633">MQSLKRYWKTYILGGILLLVLFVMAETGFQVRAFAQERYADLQNFSKVLNLIQQYYVEEVDTKKLIYGAIKGMLRELDPHTNFMPPDIFKDFESETSGEFGGLGIEIAIQNGILTIISPIEDAPAWVAGIKAGDKVVAVDGQSTKGMSLVEASQLMKGKRGTKIILKVVRENEDKPRDITITRGSVKIRSVKYTNLGDGFAYIKITSFIENTAKDLQKTIEKHMKENNGTMAGLLIDLRRNPGGLLDQAVKVSDMFLKEGTIVSTIGRNKADKEVAVATKKGQYTNFPLVVLVNEYSASASEIVSGALQDNKRALIVGQRTFGKGSVQSVIKLGDGSGLKLTVARYYTPSGVSIQAEGIHPDVEIEEVDPEAFAKAVVKSTTTREGDIAGHLKGDREKALEKLDTKQGTEEGALAWWKDVGSKKEANLTPQEKLFKSDYQAYQAFSYLKAWNTLKALTR</sequence>
<dbReference type="GO" id="GO:0008236">
    <property type="term" value="F:serine-type peptidase activity"/>
    <property type="evidence" value="ECO:0007669"/>
    <property type="project" value="UniProtKB-KW"/>
</dbReference>
<feature type="domain" description="PDZ" evidence="6">
    <location>
        <begin position="89"/>
        <end position="157"/>
    </location>
</feature>
<dbReference type="SMART" id="SM00245">
    <property type="entry name" value="TSPc"/>
    <property type="match status" value="1"/>
</dbReference>
<dbReference type="Gene3D" id="2.30.42.10">
    <property type="match status" value="1"/>
</dbReference>
<dbReference type="Pfam" id="PF22694">
    <property type="entry name" value="CtpB_N-like"/>
    <property type="match status" value="1"/>
</dbReference>
<organism evidence="7 8">
    <name type="scientific">Bdellovibrio bacteriovorus</name>
    <dbReference type="NCBI Taxonomy" id="959"/>
    <lineage>
        <taxon>Bacteria</taxon>
        <taxon>Pseudomonadati</taxon>
        <taxon>Bdellovibrionota</taxon>
        <taxon>Bdellovibrionia</taxon>
        <taxon>Bdellovibrionales</taxon>
        <taxon>Pseudobdellovibrionaceae</taxon>
        <taxon>Bdellovibrio</taxon>
    </lineage>
</organism>
<keyword evidence="2 5" id="KW-0645">Protease</keyword>
<comment type="similarity">
    <text evidence="1 5">Belongs to the peptidase S41A family.</text>
</comment>
<name>A0A150WQI4_BDEBC</name>
<dbReference type="SUPFAM" id="SSF50156">
    <property type="entry name" value="PDZ domain-like"/>
    <property type="match status" value="1"/>
</dbReference>
<dbReference type="PANTHER" id="PTHR32060">
    <property type="entry name" value="TAIL-SPECIFIC PROTEASE"/>
    <property type="match status" value="1"/>
</dbReference>
<dbReference type="OrthoDB" id="5287938at2"/>
<dbReference type="SMART" id="SM00228">
    <property type="entry name" value="PDZ"/>
    <property type="match status" value="1"/>
</dbReference>
<keyword evidence="4 5" id="KW-0720">Serine protease</keyword>
<gene>
    <name evidence="7" type="ORF">AZI86_05810</name>
</gene>
<dbReference type="InterPro" id="IPR004447">
    <property type="entry name" value="Peptidase_S41A"/>
</dbReference>
<dbReference type="GO" id="GO:0004175">
    <property type="term" value="F:endopeptidase activity"/>
    <property type="evidence" value="ECO:0007669"/>
    <property type="project" value="TreeGrafter"/>
</dbReference>
<evidence type="ECO:0000256" key="3">
    <source>
        <dbReference type="ARBA" id="ARBA00022801"/>
    </source>
</evidence>
<evidence type="ECO:0000313" key="8">
    <source>
        <dbReference type="Proteomes" id="UP000075320"/>
    </source>
</evidence>
<dbReference type="GO" id="GO:0006508">
    <property type="term" value="P:proteolysis"/>
    <property type="evidence" value="ECO:0007669"/>
    <property type="project" value="UniProtKB-KW"/>
</dbReference>